<organism evidence="13 14">
    <name type="scientific">Actinoplanes couchii</name>
    <dbReference type="NCBI Taxonomy" id="403638"/>
    <lineage>
        <taxon>Bacteria</taxon>
        <taxon>Bacillati</taxon>
        <taxon>Actinomycetota</taxon>
        <taxon>Actinomycetes</taxon>
        <taxon>Micromonosporales</taxon>
        <taxon>Micromonosporaceae</taxon>
        <taxon>Actinoplanes</taxon>
    </lineage>
</organism>
<dbReference type="PRINTS" id="PR00132">
    <property type="entry name" value="GLHYDRLASE2"/>
</dbReference>
<dbReference type="PANTHER" id="PTHR46323:SF2">
    <property type="entry name" value="BETA-GALACTOSIDASE"/>
    <property type="match status" value="1"/>
</dbReference>
<dbReference type="InterPro" id="IPR050347">
    <property type="entry name" value="Bact_Beta-galactosidase"/>
</dbReference>
<evidence type="ECO:0000256" key="1">
    <source>
        <dbReference type="ARBA" id="ARBA00001412"/>
    </source>
</evidence>
<evidence type="ECO:0000256" key="3">
    <source>
        <dbReference type="ARBA" id="ARBA00012756"/>
    </source>
</evidence>
<dbReference type="Pfam" id="PF10633">
    <property type="entry name" value="NPCBM_assoc"/>
    <property type="match status" value="1"/>
</dbReference>
<dbReference type="Proteomes" id="UP000612282">
    <property type="component" value="Unassembled WGS sequence"/>
</dbReference>
<evidence type="ECO:0000256" key="4">
    <source>
        <dbReference type="ARBA" id="ARBA00022729"/>
    </source>
</evidence>
<name>A0ABQ3XKT1_9ACTN</name>
<dbReference type="InterPro" id="IPR006102">
    <property type="entry name" value="Ig-like_GH2"/>
</dbReference>
<dbReference type="Gene3D" id="2.70.98.10">
    <property type="match status" value="1"/>
</dbReference>
<dbReference type="Gene3D" id="2.60.120.200">
    <property type="match status" value="1"/>
</dbReference>
<dbReference type="InterPro" id="IPR008979">
    <property type="entry name" value="Galactose-bd-like_sf"/>
</dbReference>
<dbReference type="InterPro" id="IPR006558">
    <property type="entry name" value="LamG-like"/>
</dbReference>
<evidence type="ECO:0000259" key="11">
    <source>
        <dbReference type="SMART" id="SM00776"/>
    </source>
</evidence>
<evidence type="ECO:0000259" key="10">
    <source>
        <dbReference type="SMART" id="SM00560"/>
    </source>
</evidence>
<keyword evidence="4 9" id="KW-0732">Signal</keyword>
<gene>
    <name evidence="13" type="primary">lacZ_3</name>
    <name evidence="13" type="ORF">Aco03nite_075120</name>
</gene>
<dbReference type="Gene3D" id="2.60.120.1060">
    <property type="entry name" value="NPCBM/NEW2 domain"/>
    <property type="match status" value="1"/>
</dbReference>
<dbReference type="InterPro" id="IPR006103">
    <property type="entry name" value="Glyco_hydro_2_cat"/>
</dbReference>
<dbReference type="InterPro" id="IPR011013">
    <property type="entry name" value="Gal_mutarotase_sf_dom"/>
</dbReference>
<dbReference type="InterPro" id="IPR004199">
    <property type="entry name" value="B-gal_small/dom_5"/>
</dbReference>
<dbReference type="InterPro" id="IPR017853">
    <property type="entry name" value="GH"/>
</dbReference>
<dbReference type="Gene3D" id="3.20.20.80">
    <property type="entry name" value="Glycosidases"/>
    <property type="match status" value="1"/>
</dbReference>
<dbReference type="InterPro" id="IPR036156">
    <property type="entry name" value="Beta-gal/glucu_dom_sf"/>
</dbReference>
<feature type="domain" description="LamG-like jellyroll fold" evidence="10">
    <location>
        <begin position="636"/>
        <end position="769"/>
    </location>
</feature>
<evidence type="ECO:0000259" key="12">
    <source>
        <dbReference type="SMART" id="SM01038"/>
    </source>
</evidence>
<dbReference type="InterPro" id="IPR032312">
    <property type="entry name" value="LacZ_4"/>
</dbReference>
<dbReference type="SUPFAM" id="SSF49303">
    <property type="entry name" value="beta-Galactosidase/glucuronidase domain"/>
    <property type="match status" value="2"/>
</dbReference>
<dbReference type="RefSeq" id="WP_203804845.1">
    <property type="nucleotide sequence ID" value="NZ_BAAAQE010000094.1"/>
</dbReference>
<dbReference type="EC" id="3.2.1.23" evidence="3"/>
<dbReference type="InterPro" id="IPR013320">
    <property type="entry name" value="ConA-like_dom_sf"/>
</dbReference>
<dbReference type="Gene3D" id="2.60.40.10">
    <property type="entry name" value="Immunoglobulins"/>
    <property type="match status" value="2"/>
</dbReference>
<proteinExistence type="inferred from homology"/>
<dbReference type="SUPFAM" id="SSF74650">
    <property type="entry name" value="Galactose mutarotase-like"/>
    <property type="match status" value="1"/>
</dbReference>
<sequence length="1497" mass="162431">MTKRRLFTTFLLVAGLLAVPATAAQAVDDVYRYLEDPQMTGEGQVTPHTDLRPYGDVTTAVKDITDHSAKSPYVASLNGGWRMKLFDRPEDVPAGFEATGYDTSKWPQVKVPHTWQSDFIDHPMFRNIPEEIWPDTPPSVPKDVNPTGAYVRSFDVPKTWDGGRTVLRFEGVTSGYFVWVNGTYVGYDQGGYTPAEFDVTAKLKPGRNTIAVQVHRWGAGSYLEDFDQWRYSGIFRDVWMYRTERVYLHDAYLTTDLDASYRDATLTARVDVGGAPDGYTVRGTLRDAKGATVTTVSQPATGRVTLQTPVTNPAKWTADDPNLYSLALELIAPDGHTAHVTAQPVGFREIEIRDKQLLVNGERILIKGVNRAETDPDTGRHVTREAQQKDVFLMKKLHVNAVRTSHYPSDPYFYDLANKHGLWVDDEVDIETHSREDCPSVCLASKPEWQAAFADRFRAMVARDKNHPSIFLWDTGNEAGLGDAHYAMAEWARANDPTRPLYHQSNWPNGDAPFADVAGPRYPTPAALENQAATSPKPIIMGEYAHAMGNGMGNFDEFWAIARRQPSMQGGFVWDWAEQDLRQPLIVTPDTSGNRIQAFLVGKPSAVDGHRGKAAGLSSLDDFVNVYRDKRLDLTEAVTVDAWVKPGQWAGSLPIVTKGQAYALQMRDQNTLEFRVNAGGGAATAAAPVPDGFYGQWHRVTGTYDGATIRLHVDGVQVAATARTGAIDPGLYEVNIGRNAETQQDDLKVRTGRALVDDVRIYGRALTVAQLAADPYRQAVLALDLDRFDRRGDFLSLGLSLSGTDGMVSSDRVLQPETEEVAWAHSPIRFTAVDAASGRVKVTNEQTAGTLRLRLEWSLTEIDRKLRGGTKSLTLAPGQTFDLDLGAAQANPEDRERWLNLAVTTTEDLPWAKRGWVFARQQFAAGGRVVPGILPAPAGGKTPEIKKDGDTITVRGDGWRYRFAGGSLTSLAADGRELLKAGPELDVHRPPTSNETYGWGTADRNVWHEVGLDRLKTTVESVAGSTEDGQAVITVRSTAAAPGLNSLFAIGQTLRYRIDARGTLTLDHQVRPSGTRAGDLPYLPRVGVSVRVPDSLDEFTWYGTGPHETYNDRRSGSTVGVWSSDADDQYVAYARPQANGNHTGTRWAALTDGDRTGLLVGAPTGASLDVSISRHDDLDRAEYAHQLPFARNDGWLTLHAATGETGMGETPNSVLAPYRLSPTRTYDYSLVLRPLPKGRLPDAKTAAPCPPDVTLTATGTVQVTARCAAGLRDVMATLAVPDGWQVSPATVDLGTVAAGSPETAAFTVTAPPGTDWGKHTLTATVSSTTPAGFRSTTTATTEIRTPLPEGSFWVSDLPLLETQNGWGPVERDRSNAEQPAGDGRPLTVGGAVYDKGLGVHAVSSVAVDLTGRGCTSFRADVGVDDETGSAGSVTFEVWVDGVRRMSTGRLTGSSDALPISADVTGGDRLELRVTDAGDGNGNDHGDWAAARLLCTTP</sequence>
<evidence type="ECO:0000256" key="6">
    <source>
        <dbReference type="ARBA" id="ARBA00023157"/>
    </source>
</evidence>
<comment type="similarity">
    <text evidence="2">Belongs to the glycosyl hydrolase 2 family.</text>
</comment>
<evidence type="ECO:0000256" key="2">
    <source>
        <dbReference type="ARBA" id="ARBA00007401"/>
    </source>
</evidence>
<feature type="chain" id="PRO_5045237079" description="beta-galactosidase" evidence="9">
    <location>
        <begin position="24"/>
        <end position="1497"/>
    </location>
</feature>
<evidence type="ECO:0000256" key="8">
    <source>
        <dbReference type="ARBA" id="ARBA00032230"/>
    </source>
</evidence>
<dbReference type="Pfam" id="PF13385">
    <property type="entry name" value="Laminin_G_3"/>
    <property type="match status" value="1"/>
</dbReference>
<dbReference type="InterPro" id="IPR014718">
    <property type="entry name" value="GH-type_carb-bd"/>
</dbReference>
<evidence type="ECO:0000256" key="5">
    <source>
        <dbReference type="ARBA" id="ARBA00022801"/>
    </source>
</evidence>
<dbReference type="SMART" id="SM01038">
    <property type="entry name" value="Bgal_small_N"/>
    <property type="match status" value="1"/>
</dbReference>
<dbReference type="EMBL" id="BOMG01000094">
    <property type="protein sequence ID" value="GID59108.1"/>
    <property type="molecule type" value="Genomic_DNA"/>
</dbReference>
<dbReference type="Pfam" id="PF02836">
    <property type="entry name" value="Glyco_hydro_2_C"/>
    <property type="match status" value="1"/>
</dbReference>
<dbReference type="SUPFAM" id="SSF49899">
    <property type="entry name" value="Concanavalin A-like lectins/glucanases"/>
    <property type="match status" value="1"/>
</dbReference>
<evidence type="ECO:0000313" key="13">
    <source>
        <dbReference type="EMBL" id="GID59108.1"/>
    </source>
</evidence>
<reference evidence="13 14" key="1">
    <citation type="submission" date="2021-01" db="EMBL/GenBank/DDBJ databases">
        <title>Whole genome shotgun sequence of Actinoplanes couchii NBRC 106145.</title>
        <authorList>
            <person name="Komaki H."/>
            <person name="Tamura T."/>
        </authorList>
    </citation>
    <scope>NUCLEOTIDE SEQUENCE [LARGE SCALE GENOMIC DNA]</scope>
    <source>
        <strain evidence="13 14">NBRC 106145</strain>
    </source>
</reference>
<dbReference type="Pfam" id="PF02837">
    <property type="entry name" value="Glyco_hydro_2_N"/>
    <property type="match status" value="1"/>
</dbReference>
<keyword evidence="5" id="KW-0378">Hydrolase</keyword>
<dbReference type="InterPro" id="IPR006101">
    <property type="entry name" value="Glyco_hydro_2"/>
</dbReference>
<dbReference type="SUPFAM" id="SSF51445">
    <property type="entry name" value="(Trans)glycosidases"/>
    <property type="match status" value="1"/>
</dbReference>
<evidence type="ECO:0000256" key="7">
    <source>
        <dbReference type="ARBA" id="ARBA00023295"/>
    </source>
</evidence>
<dbReference type="Gene3D" id="2.60.120.260">
    <property type="entry name" value="Galactose-binding domain-like"/>
    <property type="match status" value="1"/>
</dbReference>
<dbReference type="InterPro" id="IPR013783">
    <property type="entry name" value="Ig-like_fold"/>
</dbReference>
<feature type="domain" description="Glycosyl hydrolase family 98 putative carbohydrate-binding module" evidence="11">
    <location>
        <begin position="1348"/>
        <end position="1494"/>
    </location>
</feature>
<dbReference type="InterPro" id="IPR013222">
    <property type="entry name" value="Glyco_hyd_98_carb-bd"/>
</dbReference>
<dbReference type="SUPFAM" id="SSF49785">
    <property type="entry name" value="Galactose-binding domain-like"/>
    <property type="match status" value="2"/>
</dbReference>
<keyword evidence="14" id="KW-1185">Reference proteome</keyword>
<keyword evidence="6" id="KW-1015">Disulfide bond</keyword>
<dbReference type="InterPro" id="IPR038637">
    <property type="entry name" value="NPCBM_sf"/>
</dbReference>
<keyword evidence="7" id="KW-0326">Glycosidase</keyword>
<dbReference type="PANTHER" id="PTHR46323">
    <property type="entry name" value="BETA-GALACTOSIDASE"/>
    <property type="match status" value="1"/>
</dbReference>
<dbReference type="Pfam" id="PF02929">
    <property type="entry name" value="Bgal_small_N"/>
    <property type="match status" value="1"/>
</dbReference>
<evidence type="ECO:0000313" key="14">
    <source>
        <dbReference type="Proteomes" id="UP000612282"/>
    </source>
</evidence>
<comment type="caution">
    <text evidence="13">The sequence shown here is derived from an EMBL/GenBank/DDBJ whole genome shotgun (WGS) entry which is preliminary data.</text>
</comment>
<comment type="catalytic activity">
    <reaction evidence="1">
        <text>Hydrolysis of terminal non-reducing beta-D-galactose residues in beta-D-galactosides.</text>
        <dbReference type="EC" id="3.2.1.23"/>
    </reaction>
</comment>
<dbReference type="InterPro" id="IPR006104">
    <property type="entry name" value="Glyco_hydro_2_N"/>
</dbReference>
<accession>A0ABQ3XKT1</accession>
<protein>
    <recommendedName>
        <fullName evidence="3">beta-galactosidase</fullName>
        <ecNumber evidence="3">3.2.1.23</ecNumber>
    </recommendedName>
    <alternativeName>
        <fullName evidence="8">Lactase</fullName>
    </alternativeName>
</protein>
<feature type="domain" description="Beta galactosidase small chain/" evidence="12">
    <location>
        <begin position="953"/>
        <end position="1233"/>
    </location>
</feature>
<dbReference type="Pfam" id="PF08305">
    <property type="entry name" value="NPCBM"/>
    <property type="match status" value="1"/>
</dbReference>
<dbReference type="SMART" id="SM00776">
    <property type="entry name" value="NPCBM"/>
    <property type="match status" value="1"/>
</dbReference>
<feature type="signal peptide" evidence="9">
    <location>
        <begin position="1"/>
        <end position="23"/>
    </location>
</feature>
<dbReference type="Pfam" id="PF16353">
    <property type="entry name" value="LacZ_4"/>
    <property type="match status" value="1"/>
</dbReference>
<dbReference type="Pfam" id="PF00703">
    <property type="entry name" value="Glyco_hydro_2"/>
    <property type="match status" value="1"/>
</dbReference>
<dbReference type="InterPro" id="IPR018905">
    <property type="entry name" value="A-galactase_NEW3"/>
</dbReference>
<evidence type="ECO:0000256" key="9">
    <source>
        <dbReference type="SAM" id="SignalP"/>
    </source>
</evidence>
<dbReference type="SMART" id="SM00560">
    <property type="entry name" value="LamGL"/>
    <property type="match status" value="1"/>
</dbReference>